<protein>
    <submittedName>
        <fullName evidence="1">Major structural protein VP15</fullName>
    </submittedName>
</protein>
<dbReference type="EMBL" id="DQ902654">
    <property type="protein sequence ID" value="ABI74629.1"/>
    <property type="molecule type" value="Genomic_DNA"/>
</dbReference>
<evidence type="ECO:0000313" key="1">
    <source>
        <dbReference type="EMBL" id="ABI74629.1"/>
    </source>
</evidence>
<reference evidence="1" key="1">
    <citation type="submission" date="2006-08" db="EMBL/GenBank/DDBJ databases">
        <title>Cloning and characterization of Indian WSSV structural genes of Penaeus monodon.</title>
        <authorList>
            <person name="Syed Musthaq S."/>
            <person name="Sahul Hameed A.S."/>
        </authorList>
    </citation>
    <scope>NUCLEOTIDE SEQUENCE</scope>
</reference>
<sequence length="80" mass="9545">MTKYPENNRLLSRTKNIKNGCPKLQDQIPPWKQEEVHHCWTHLQAEEPINEEACRKEELHCPSPFLKERKEVWSPQVKAL</sequence>
<organismHost>
    <name type="scientific">Crustacea</name>
    <name type="common">crustaceans</name>
    <dbReference type="NCBI Taxonomy" id="6657"/>
</organismHost>
<name>Q09GT2_WSSV</name>
<organism evidence="1">
    <name type="scientific">White spot syndrome virus</name>
    <name type="common">WSSV</name>
    <name type="synonym">White spot bacilliform virus</name>
    <dbReference type="NCBI Taxonomy" id="92652"/>
    <lineage>
        <taxon>Viruses</taxon>
        <taxon>Viruses incertae sedis</taxon>
        <taxon>Naldaviricetes</taxon>
        <taxon>Nimaviridae</taxon>
        <taxon>Whispovirus</taxon>
        <taxon>White spot syndrome virus</taxon>
    </lineage>
</organism>
<feature type="non-terminal residue" evidence="1">
    <location>
        <position position="80"/>
    </location>
</feature>
<accession>Q09GT2</accession>
<proteinExistence type="predicted"/>